<dbReference type="GO" id="GO:0005829">
    <property type="term" value="C:cytosol"/>
    <property type="evidence" value="ECO:0007669"/>
    <property type="project" value="TreeGrafter"/>
</dbReference>
<dbReference type="SUPFAM" id="SSF55060">
    <property type="entry name" value="GHMP Kinase, C-terminal domain"/>
    <property type="match status" value="1"/>
</dbReference>
<evidence type="ECO:0000313" key="13">
    <source>
        <dbReference type="Proteomes" id="UP000033695"/>
    </source>
</evidence>
<dbReference type="HOGENOM" id="CLU_017814_0_0_9"/>
<keyword evidence="5 12" id="KW-0418">Kinase</keyword>
<proteinExistence type="predicted"/>
<dbReference type="Pfam" id="PF00288">
    <property type="entry name" value="GHMP_kinases_N"/>
    <property type="match status" value="1"/>
</dbReference>
<evidence type="ECO:0000256" key="4">
    <source>
        <dbReference type="ARBA" id="ARBA00022741"/>
    </source>
</evidence>
<dbReference type="InterPro" id="IPR013750">
    <property type="entry name" value="GHMP_kinase_C_dom"/>
</dbReference>
<dbReference type="InterPro" id="IPR020568">
    <property type="entry name" value="Ribosomal_Su5_D2-typ_SF"/>
</dbReference>
<dbReference type="PANTHER" id="PTHR43290:SF2">
    <property type="entry name" value="MEVALONATE KINASE"/>
    <property type="match status" value="1"/>
</dbReference>
<dbReference type="Gene3D" id="3.30.230.10">
    <property type="match status" value="1"/>
</dbReference>
<dbReference type="GO" id="GO:0019287">
    <property type="term" value="P:isopentenyl diphosphate biosynthetic process, mevalonate pathway"/>
    <property type="evidence" value="ECO:0007669"/>
    <property type="project" value="UniProtKB-UniPathway"/>
</dbReference>
<accession>A0A0F4KUQ3</accession>
<sequence>MLGIGKTHGKIFLMGEHAVVYHQPGITIPLINLPTTVQVTTAQGSETYLNSQYYQGPLNHSPIELKGIKALIELLLQDLPISKPLQIQITSELPIERGMGSSAATGAAITKAMFNYAQVKLDYQQLLHYTDFSEKIIHGTPSGLDAITVNSQQPIYFIKDQLTQPFSFSLPAYLVIIDSGIKGQTGAAVHDLRLLKQQNPQQVTQQIKQLGTLTKQTYKLLKQPDVAGLGSLFQQAQTILQQLKISNSFLDELVDLANHAGALGTKITGGGRGGCLIALAADKTQAQNIAQAVKGSAHQVWIQALNNFDK</sequence>
<organism evidence="12 13">
    <name type="scientific">Bombilactobacillus mellis</name>
    <dbReference type="NCBI Taxonomy" id="1218508"/>
    <lineage>
        <taxon>Bacteria</taxon>
        <taxon>Bacillati</taxon>
        <taxon>Bacillota</taxon>
        <taxon>Bacilli</taxon>
        <taxon>Lactobacillales</taxon>
        <taxon>Lactobacillaceae</taxon>
        <taxon>Bombilactobacillus</taxon>
    </lineage>
</organism>
<dbReference type="STRING" id="1218508.JG29_07460"/>
<dbReference type="InterPro" id="IPR014721">
    <property type="entry name" value="Ribsml_uS5_D2-typ_fold_subgr"/>
</dbReference>
<evidence type="ECO:0000259" key="11">
    <source>
        <dbReference type="Pfam" id="PF08544"/>
    </source>
</evidence>
<dbReference type="InterPro" id="IPR006205">
    <property type="entry name" value="Mev_gal_kin"/>
</dbReference>
<evidence type="ECO:0000259" key="10">
    <source>
        <dbReference type="Pfam" id="PF00288"/>
    </source>
</evidence>
<dbReference type="SUPFAM" id="SSF54211">
    <property type="entry name" value="Ribosomal protein S5 domain 2-like"/>
    <property type="match status" value="1"/>
</dbReference>
<keyword evidence="4" id="KW-0547">Nucleotide-binding</keyword>
<reference evidence="12 13" key="1">
    <citation type="submission" date="2014-12" db="EMBL/GenBank/DDBJ databases">
        <title>Comparative genomics of the lactic acid bacteria isolated from the honey bee gut.</title>
        <authorList>
            <person name="Ellegaard K.M."/>
            <person name="Tamarit D."/>
            <person name="Javelind E."/>
            <person name="Olofsson T."/>
            <person name="Andersson S.G."/>
            <person name="Vasquez A."/>
        </authorList>
    </citation>
    <scope>NUCLEOTIDE SEQUENCE [LARGE SCALE GENOMIC DNA]</scope>
    <source>
        <strain evidence="12 13">Hon2</strain>
    </source>
</reference>
<feature type="domain" description="GHMP kinase C-terminal" evidence="11">
    <location>
        <begin position="219"/>
        <end position="294"/>
    </location>
</feature>
<protein>
    <submittedName>
        <fullName evidence="12">Mevalonate kinase</fullName>
    </submittedName>
</protein>
<evidence type="ECO:0000256" key="8">
    <source>
        <dbReference type="ARBA" id="ARBA00023098"/>
    </source>
</evidence>
<dbReference type="GO" id="GO:0005524">
    <property type="term" value="F:ATP binding"/>
    <property type="evidence" value="ECO:0007669"/>
    <property type="project" value="UniProtKB-KW"/>
</dbReference>
<evidence type="ECO:0000256" key="6">
    <source>
        <dbReference type="ARBA" id="ARBA00022840"/>
    </source>
</evidence>
<evidence type="ECO:0000256" key="9">
    <source>
        <dbReference type="ARBA" id="ARBA00029438"/>
    </source>
</evidence>
<keyword evidence="13" id="KW-1185">Reference proteome</keyword>
<dbReference type="EMBL" id="JXBZ01000007">
    <property type="protein sequence ID" value="KJY48926.1"/>
    <property type="molecule type" value="Genomic_DNA"/>
</dbReference>
<evidence type="ECO:0000256" key="1">
    <source>
        <dbReference type="ARBA" id="ARBA00022490"/>
    </source>
</evidence>
<keyword evidence="3" id="KW-0808">Transferase</keyword>
<name>A0A0F4KUQ3_9LACO</name>
<feature type="domain" description="GHMP kinase N-terminal" evidence="10">
    <location>
        <begin position="68"/>
        <end position="146"/>
    </location>
</feature>
<keyword evidence="8" id="KW-0443">Lipid metabolism</keyword>
<dbReference type="InterPro" id="IPR006204">
    <property type="entry name" value="GHMP_kinase_N_dom"/>
</dbReference>
<dbReference type="Gene3D" id="3.30.70.890">
    <property type="entry name" value="GHMP kinase, C-terminal domain"/>
    <property type="match status" value="1"/>
</dbReference>
<evidence type="ECO:0000256" key="7">
    <source>
        <dbReference type="ARBA" id="ARBA00022842"/>
    </source>
</evidence>
<dbReference type="AlphaFoldDB" id="A0A0F4KUQ3"/>
<evidence type="ECO:0000256" key="5">
    <source>
        <dbReference type="ARBA" id="ARBA00022777"/>
    </source>
</evidence>
<dbReference type="PRINTS" id="PR00959">
    <property type="entry name" value="MEVGALKINASE"/>
</dbReference>
<dbReference type="UniPathway" id="UPA00057">
    <property type="reaction ID" value="UER00098"/>
</dbReference>
<dbReference type="PATRIC" id="fig|1218508.4.peg.764"/>
<evidence type="ECO:0000313" key="12">
    <source>
        <dbReference type="EMBL" id="KJY48926.1"/>
    </source>
</evidence>
<dbReference type="Proteomes" id="UP000033695">
    <property type="component" value="Unassembled WGS sequence"/>
</dbReference>
<dbReference type="PANTHER" id="PTHR43290">
    <property type="entry name" value="MEVALONATE KINASE"/>
    <property type="match status" value="1"/>
</dbReference>
<dbReference type="Pfam" id="PF08544">
    <property type="entry name" value="GHMP_kinases_C"/>
    <property type="match status" value="1"/>
</dbReference>
<evidence type="ECO:0000256" key="2">
    <source>
        <dbReference type="ARBA" id="ARBA00022516"/>
    </source>
</evidence>
<dbReference type="GO" id="GO:0004496">
    <property type="term" value="F:mevalonate kinase activity"/>
    <property type="evidence" value="ECO:0007669"/>
    <property type="project" value="InterPro"/>
</dbReference>
<evidence type="ECO:0000256" key="3">
    <source>
        <dbReference type="ARBA" id="ARBA00022679"/>
    </source>
</evidence>
<comment type="caution">
    <text evidence="12">The sequence shown here is derived from an EMBL/GenBank/DDBJ whole genome shotgun (WGS) entry which is preliminary data.</text>
</comment>
<keyword evidence="6" id="KW-0067">ATP-binding</keyword>
<gene>
    <name evidence="12" type="primary">mvk</name>
    <name evidence="12" type="ORF">JG29_07460</name>
</gene>
<dbReference type="InterPro" id="IPR036554">
    <property type="entry name" value="GHMP_kinase_C_sf"/>
</dbReference>
<keyword evidence="7" id="KW-0460">Magnesium</keyword>
<comment type="pathway">
    <text evidence="9">Isoprenoid biosynthesis; isopentenyl diphosphate biosynthesis via mevalonate pathway; isopentenyl diphosphate from (R)-mevalonate: step 1/3.</text>
</comment>
<keyword evidence="2" id="KW-0444">Lipid biosynthesis</keyword>
<keyword evidence="1" id="KW-0963">Cytoplasm</keyword>
<dbReference type="NCBIfam" id="TIGR00549">
    <property type="entry name" value="mevalon_kin"/>
    <property type="match status" value="1"/>
</dbReference>